<dbReference type="Proteomes" id="UP000287394">
    <property type="component" value="Chromosome"/>
</dbReference>
<dbReference type="EMBL" id="AP025739">
    <property type="protein sequence ID" value="BDI30738.1"/>
    <property type="molecule type" value="Genomic_DNA"/>
</dbReference>
<dbReference type="KEGG" id="ccot:CCAX7_27890"/>
<proteinExistence type="predicted"/>
<reference evidence="1 2" key="1">
    <citation type="journal article" date="2019" name="Int. J. Syst. Evol. Microbiol.">
        <title>Capsulimonas corticalis gen. nov., sp. nov., an aerobic capsulated bacterium, of a novel bacterial order, Capsulimonadales ord. nov., of the class Armatimonadia of the phylum Armatimonadetes.</title>
        <authorList>
            <person name="Li J."/>
            <person name="Kudo C."/>
            <person name="Tonouchi A."/>
        </authorList>
    </citation>
    <scope>NUCLEOTIDE SEQUENCE [LARGE SCALE GENOMIC DNA]</scope>
    <source>
        <strain evidence="1 2">AX-7</strain>
    </source>
</reference>
<evidence type="ECO:0000313" key="1">
    <source>
        <dbReference type="EMBL" id="BDI30738.1"/>
    </source>
</evidence>
<organism evidence="1 2">
    <name type="scientific">Capsulimonas corticalis</name>
    <dbReference type="NCBI Taxonomy" id="2219043"/>
    <lineage>
        <taxon>Bacteria</taxon>
        <taxon>Bacillati</taxon>
        <taxon>Armatimonadota</taxon>
        <taxon>Armatimonadia</taxon>
        <taxon>Capsulimonadales</taxon>
        <taxon>Capsulimonadaceae</taxon>
        <taxon>Capsulimonas</taxon>
    </lineage>
</organism>
<dbReference type="AlphaFoldDB" id="A0A402CTI0"/>
<sequence>MNNTPLQRTWMKFAASGFINLLCLICALKITGLYLVAFAFINQHSWQICIAFLLYQLLQIVKYPVTALPIFIVGGLAILLVKLAPASQPFIERQYNRAIGKPLPH</sequence>
<evidence type="ECO:0000313" key="2">
    <source>
        <dbReference type="Proteomes" id="UP000287394"/>
    </source>
</evidence>
<name>A0A402CTI0_9BACT</name>
<dbReference type="RefSeq" id="WP_119320665.1">
    <property type="nucleotide sequence ID" value="NZ_AP025739.1"/>
</dbReference>
<keyword evidence="2" id="KW-1185">Reference proteome</keyword>
<gene>
    <name evidence="1" type="ORF">CCAX7_27890</name>
</gene>
<accession>A0A402CTI0</accession>
<protein>
    <submittedName>
        <fullName evidence="1">Uncharacterized protein</fullName>
    </submittedName>
</protein>